<organism evidence="1 2">
    <name type="scientific">Phormidium tenue FACHB-1050</name>
    <dbReference type="NCBI Taxonomy" id="2692857"/>
    <lineage>
        <taxon>Bacteria</taxon>
        <taxon>Bacillati</taxon>
        <taxon>Cyanobacteriota</taxon>
        <taxon>Cyanophyceae</taxon>
        <taxon>Oscillatoriophycideae</taxon>
        <taxon>Oscillatoriales</taxon>
        <taxon>Oscillatoriaceae</taxon>
        <taxon>Phormidium</taxon>
    </lineage>
</organism>
<reference evidence="1 2" key="1">
    <citation type="journal article" date="2020" name="ISME J.">
        <title>Comparative genomics reveals insights into cyanobacterial evolution and habitat adaptation.</title>
        <authorList>
            <person name="Chen M.Y."/>
            <person name="Teng W.K."/>
            <person name="Zhao L."/>
            <person name="Hu C.X."/>
            <person name="Zhou Y.K."/>
            <person name="Han B.P."/>
            <person name="Song L.R."/>
            <person name="Shu W.S."/>
        </authorList>
    </citation>
    <scope>NUCLEOTIDE SEQUENCE [LARGE SCALE GENOMIC DNA]</scope>
    <source>
        <strain evidence="1 2">FACHB-1050</strain>
    </source>
</reference>
<evidence type="ECO:0000313" key="1">
    <source>
        <dbReference type="EMBL" id="MBD2316628.1"/>
    </source>
</evidence>
<sequence length="58" mass="6465">MAKILRLKGNIKRKSLNVNASLHKELAKLALECDRSLEDLANEAIAQFLISEDVSLTK</sequence>
<comment type="caution">
    <text evidence="1">The sequence shown here is derived from an EMBL/GenBank/DDBJ whole genome shotgun (WGS) entry which is preliminary data.</text>
</comment>
<proteinExistence type="predicted"/>
<protein>
    <submittedName>
        <fullName evidence="1">Uncharacterized protein</fullName>
    </submittedName>
</protein>
<dbReference type="EMBL" id="JACJQY010000008">
    <property type="protein sequence ID" value="MBD2316628.1"/>
    <property type="molecule type" value="Genomic_DNA"/>
</dbReference>
<name>A0ABR8C7C8_9CYAN</name>
<dbReference type="Proteomes" id="UP000618445">
    <property type="component" value="Unassembled WGS sequence"/>
</dbReference>
<accession>A0ABR8C7C8</accession>
<keyword evidence="2" id="KW-1185">Reference proteome</keyword>
<gene>
    <name evidence="1" type="ORF">H6G05_07180</name>
</gene>
<evidence type="ECO:0000313" key="2">
    <source>
        <dbReference type="Proteomes" id="UP000618445"/>
    </source>
</evidence>
<dbReference type="RefSeq" id="WP_190577516.1">
    <property type="nucleotide sequence ID" value="NZ_JACJQY010000008.1"/>
</dbReference>